<evidence type="ECO:0000313" key="7">
    <source>
        <dbReference type="Proteomes" id="UP001596157"/>
    </source>
</evidence>
<comment type="caution">
    <text evidence="6">The sequence shown here is derived from an EMBL/GenBank/DDBJ whole genome shotgun (WGS) entry which is preliminary data.</text>
</comment>
<keyword evidence="7" id="KW-1185">Reference proteome</keyword>
<accession>A0ABW0EPW0</accession>
<evidence type="ECO:0000256" key="1">
    <source>
        <dbReference type="ARBA" id="ARBA00022714"/>
    </source>
</evidence>
<evidence type="ECO:0000256" key="3">
    <source>
        <dbReference type="ARBA" id="ARBA00023004"/>
    </source>
</evidence>
<feature type="domain" description="Rieske" evidence="5">
    <location>
        <begin position="2"/>
        <end position="97"/>
    </location>
</feature>
<dbReference type="CDD" id="cd03528">
    <property type="entry name" value="Rieske_RO_ferredoxin"/>
    <property type="match status" value="1"/>
</dbReference>
<dbReference type="PROSITE" id="PS51296">
    <property type="entry name" value="RIESKE"/>
    <property type="match status" value="1"/>
</dbReference>
<dbReference type="SUPFAM" id="SSF50022">
    <property type="entry name" value="ISP domain"/>
    <property type="match status" value="1"/>
</dbReference>
<organism evidence="6 7">
    <name type="scientific">Actinokineospora guangxiensis</name>
    <dbReference type="NCBI Taxonomy" id="1490288"/>
    <lineage>
        <taxon>Bacteria</taxon>
        <taxon>Bacillati</taxon>
        <taxon>Actinomycetota</taxon>
        <taxon>Actinomycetes</taxon>
        <taxon>Pseudonocardiales</taxon>
        <taxon>Pseudonocardiaceae</taxon>
        <taxon>Actinokineospora</taxon>
    </lineage>
</organism>
<dbReference type="Pfam" id="PF00355">
    <property type="entry name" value="Rieske"/>
    <property type="match status" value="1"/>
</dbReference>
<reference evidence="7" key="1">
    <citation type="journal article" date="2019" name="Int. J. Syst. Evol. Microbiol.">
        <title>The Global Catalogue of Microorganisms (GCM) 10K type strain sequencing project: providing services to taxonomists for standard genome sequencing and annotation.</title>
        <authorList>
            <consortium name="The Broad Institute Genomics Platform"/>
            <consortium name="The Broad Institute Genome Sequencing Center for Infectious Disease"/>
            <person name="Wu L."/>
            <person name="Ma J."/>
        </authorList>
    </citation>
    <scope>NUCLEOTIDE SEQUENCE [LARGE SCALE GENOMIC DNA]</scope>
    <source>
        <strain evidence="7">CCUG 59778</strain>
    </source>
</reference>
<protein>
    <submittedName>
        <fullName evidence="6">Non-heme iron oxygenase ferredoxin subunit</fullName>
    </submittedName>
</protein>
<evidence type="ECO:0000256" key="2">
    <source>
        <dbReference type="ARBA" id="ARBA00022723"/>
    </source>
</evidence>
<evidence type="ECO:0000256" key="4">
    <source>
        <dbReference type="ARBA" id="ARBA00023014"/>
    </source>
</evidence>
<evidence type="ECO:0000259" key="5">
    <source>
        <dbReference type="PROSITE" id="PS51296"/>
    </source>
</evidence>
<keyword evidence="4" id="KW-0411">Iron-sulfur</keyword>
<gene>
    <name evidence="6" type="ORF">ACFPM7_13375</name>
</gene>
<dbReference type="PANTHER" id="PTHR21496">
    <property type="entry name" value="FERREDOXIN-RELATED"/>
    <property type="match status" value="1"/>
</dbReference>
<dbReference type="EMBL" id="JBHSKF010000005">
    <property type="protein sequence ID" value="MFC5288044.1"/>
    <property type="molecule type" value="Genomic_DNA"/>
</dbReference>
<sequence length="105" mass="11289">MTRVCALSDLDDGKPLAVEVDDVAVVLVRQGDEVHALRDECSHSAVELSEGEVSRKGIECWLHGSCFDLRTGRPSALPATDPIDVYAVTVESGEVHVDITTVLNT</sequence>
<keyword evidence="2" id="KW-0479">Metal-binding</keyword>
<dbReference type="InterPro" id="IPR017941">
    <property type="entry name" value="Rieske_2Fe-2S"/>
</dbReference>
<dbReference type="RefSeq" id="WP_378247599.1">
    <property type="nucleotide sequence ID" value="NZ_JBHSKF010000005.1"/>
</dbReference>
<name>A0ABW0EPW0_9PSEU</name>
<dbReference type="InterPro" id="IPR036922">
    <property type="entry name" value="Rieske_2Fe-2S_sf"/>
</dbReference>
<dbReference type="PANTHER" id="PTHR21496:SF23">
    <property type="entry name" value="3-PHENYLPROPIONATE_CINNAMIC ACID DIOXYGENASE FERREDOXIN SUBUNIT"/>
    <property type="match status" value="1"/>
</dbReference>
<keyword evidence="1" id="KW-0001">2Fe-2S</keyword>
<proteinExistence type="predicted"/>
<dbReference type="Proteomes" id="UP001596157">
    <property type="component" value="Unassembled WGS sequence"/>
</dbReference>
<evidence type="ECO:0000313" key="6">
    <source>
        <dbReference type="EMBL" id="MFC5288044.1"/>
    </source>
</evidence>
<keyword evidence="3" id="KW-0408">Iron</keyword>
<dbReference type="Gene3D" id="2.102.10.10">
    <property type="entry name" value="Rieske [2Fe-2S] iron-sulphur domain"/>
    <property type="match status" value="1"/>
</dbReference>